<evidence type="ECO:0000256" key="1">
    <source>
        <dbReference type="ARBA" id="ARBA00023002"/>
    </source>
</evidence>
<dbReference type="Gene3D" id="3.40.50.720">
    <property type="entry name" value="NAD(P)-binding Rossmann-like Domain"/>
    <property type="match status" value="1"/>
</dbReference>
<dbReference type="SUPFAM" id="SSF51735">
    <property type="entry name" value="NAD(P)-binding Rossmann-fold domains"/>
    <property type="match status" value="1"/>
</dbReference>
<feature type="transmembrane region" description="Helical" evidence="2">
    <location>
        <begin position="5"/>
        <end position="22"/>
    </location>
</feature>
<keyword evidence="1" id="KW-0560">Oxidoreductase</keyword>
<name>A0ABP0FRJ7_CLALP</name>
<dbReference type="PANTHER" id="PTHR43157:SF64">
    <property type="entry name" value="RETINOL DEHYDROGENASE 14"/>
    <property type="match status" value="1"/>
</dbReference>
<dbReference type="InterPro" id="IPR002347">
    <property type="entry name" value="SDR_fam"/>
</dbReference>
<sequence length="321" mass="36067">MPSSRFILCLSLSVVFVAYYWLNYTKKGPVYESKKHLNGKTVLITGGNAGIGKATALELAKKGARVVIASRNMKKSETVVDDIIKETGNKKIRSMHLDLADFDSVKTFTKEFDESEQYLDYLINNAGMLTATGKAPSGVNKLFAINHFGPFLLTNLLLPKMKTQSKSRPVRILNLSSGIYKWGVITRGNMYKNVTSSWDMYEVYAATKIANIFFTSKLNDILSDYDITTYAINPGFIDSELENNFTDFFQVLVKINAVLFKRSIFYGCQTTLYCALDDEVTLESGHYFSNCQGEELNARATNKTEEKLLWEISAKITGLKI</sequence>
<dbReference type="EMBL" id="CAWYQH010000079">
    <property type="protein sequence ID" value="CAK8681291.1"/>
    <property type="molecule type" value="Genomic_DNA"/>
</dbReference>
<reference evidence="3 4" key="1">
    <citation type="submission" date="2024-02" db="EMBL/GenBank/DDBJ databases">
        <authorList>
            <person name="Daric V."/>
            <person name="Darras S."/>
        </authorList>
    </citation>
    <scope>NUCLEOTIDE SEQUENCE [LARGE SCALE GENOMIC DNA]</scope>
</reference>
<keyword evidence="4" id="KW-1185">Reference proteome</keyword>
<protein>
    <submittedName>
        <fullName evidence="3">Uncharacterized protein</fullName>
    </submittedName>
</protein>
<evidence type="ECO:0000313" key="4">
    <source>
        <dbReference type="Proteomes" id="UP001642483"/>
    </source>
</evidence>
<evidence type="ECO:0000256" key="2">
    <source>
        <dbReference type="SAM" id="Phobius"/>
    </source>
</evidence>
<accession>A0ABP0FRJ7</accession>
<keyword evidence="2" id="KW-0472">Membrane</keyword>
<proteinExistence type="predicted"/>
<gene>
    <name evidence="3" type="ORF">CVLEPA_LOCUS11507</name>
</gene>
<dbReference type="CDD" id="cd05327">
    <property type="entry name" value="retinol-DH_like_SDR_c_like"/>
    <property type="match status" value="1"/>
</dbReference>
<keyword evidence="2" id="KW-0812">Transmembrane</keyword>
<keyword evidence="2" id="KW-1133">Transmembrane helix</keyword>
<dbReference type="PRINTS" id="PR00081">
    <property type="entry name" value="GDHRDH"/>
</dbReference>
<organism evidence="3 4">
    <name type="scientific">Clavelina lepadiformis</name>
    <name type="common">Light-bulb sea squirt</name>
    <name type="synonym">Ascidia lepadiformis</name>
    <dbReference type="NCBI Taxonomy" id="159417"/>
    <lineage>
        <taxon>Eukaryota</taxon>
        <taxon>Metazoa</taxon>
        <taxon>Chordata</taxon>
        <taxon>Tunicata</taxon>
        <taxon>Ascidiacea</taxon>
        <taxon>Aplousobranchia</taxon>
        <taxon>Clavelinidae</taxon>
        <taxon>Clavelina</taxon>
    </lineage>
</organism>
<dbReference type="Proteomes" id="UP001642483">
    <property type="component" value="Unassembled WGS sequence"/>
</dbReference>
<evidence type="ECO:0000313" key="3">
    <source>
        <dbReference type="EMBL" id="CAK8681291.1"/>
    </source>
</evidence>
<dbReference type="PANTHER" id="PTHR43157">
    <property type="entry name" value="PHOSPHATIDYLINOSITOL-GLYCAN BIOSYNTHESIS CLASS F PROTEIN-RELATED"/>
    <property type="match status" value="1"/>
</dbReference>
<dbReference type="Pfam" id="PF00106">
    <property type="entry name" value="adh_short"/>
    <property type="match status" value="1"/>
</dbReference>
<comment type="caution">
    <text evidence="3">The sequence shown here is derived from an EMBL/GenBank/DDBJ whole genome shotgun (WGS) entry which is preliminary data.</text>
</comment>
<dbReference type="InterPro" id="IPR036291">
    <property type="entry name" value="NAD(P)-bd_dom_sf"/>
</dbReference>